<geneLocation type="plasmid" evidence="7">
    <name>pnve414</name>
</geneLocation>
<evidence type="ECO:0000256" key="2">
    <source>
        <dbReference type="ARBA" id="ARBA00023125"/>
    </source>
</evidence>
<evidence type="ECO:0000313" key="6">
    <source>
        <dbReference type="EMBL" id="QCS44938.1"/>
    </source>
</evidence>
<evidence type="ECO:0000313" key="7">
    <source>
        <dbReference type="Proteomes" id="UP000302218"/>
    </source>
</evidence>
<protein>
    <submittedName>
        <fullName evidence="6">IclR family transcriptional regulator</fullName>
    </submittedName>
</protein>
<dbReference type="Pfam" id="PF01614">
    <property type="entry name" value="IclR_C"/>
    <property type="match status" value="1"/>
</dbReference>
<evidence type="ECO:0000256" key="3">
    <source>
        <dbReference type="ARBA" id="ARBA00023163"/>
    </source>
</evidence>
<dbReference type="RefSeq" id="WP_138247328.1">
    <property type="nucleotide sequence ID" value="NZ_CP040332.1"/>
</dbReference>
<dbReference type="Gene3D" id="3.30.450.40">
    <property type="match status" value="1"/>
</dbReference>
<dbReference type="Pfam" id="PF09339">
    <property type="entry name" value="HTH_IclR"/>
    <property type="match status" value="1"/>
</dbReference>
<dbReference type="InterPro" id="IPR005471">
    <property type="entry name" value="Tscrpt_reg_IclR_N"/>
</dbReference>
<dbReference type="Proteomes" id="UP000302218">
    <property type="component" value="Plasmid pNVE414"/>
</dbReference>
<dbReference type="PANTHER" id="PTHR30136:SF35">
    <property type="entry name" value="HTH-TYPE TRANSCRIPTIONAL REGULATOR RV1719"/>
    <property type="match status" value="1"/>
</dbReference>
<dbReference type="InterPro" id="IPR014757">
    <property type="entry name" value="Tscrpt_reg_IclR_C"/>
</dbReference>
<dbReference type="InterPro" id="IPR011991">
    <property type="entry name" value="ArsR-like_HTH"/>
</dbReference>
<dbReference type="GO" id="GO:0045892">
    <property type="term" value="P:negative regulation of DNA-templated transcription"/>
    <property type="evidence" value="ECO:0007669"/>
    <property type="project" value="TreeGrafter"/>
</dbReference>
<dbReference type="SUPFAM" id="SSF55781">
    <property type="entry name" value="GAF domain-like"/>
    <property type="match status" value="1"/>
</dbReference>
<keyword evidence="2" id="KW-0238">DNA-binding</keyword>
<dbReference type="InterPro" id="IPR036390">
    <property type="entry name" value="WH_DNA-bd_sf"/>
</dbReference>
<evidence type="ECO:0000259" key="5">
    <source>
        <dbReference type="PROSITE" id="PS51078"/>
    </source>
</evidence>
<dbReference type="InterPro" id="IPR050707">
    <property type="entry name" value="HTH_MetabolicPath_Reg"/>
</dbReference>
<dbReference type="AlphaFoldDB" id="A0A4P8WMW0"/>
<dbReference type="GO" id="GO:0003700">
    <property type="term" value="F:DNA-binding transcription factor activity"/>
    <property type="evidence" value="ECO:0007669"/>
    <property type="project" value="TreeGrafter"/>
</dbReference>
<dbReference type="CDD" id="cd00090">
    <property type="entry name" value="HTH_ARSR"/>
    <property type="match status" value="1"/>
</dbReference>
<dbReference type="GO" id="GO:0003677">
    <property type="term" value="F:DNA binding"/>
    <property type="evidence" value="ECO:0007669"/>
    <property type="project" value="UniProtKB-KW"/>
</dbReference>
<evidence type="ECO:0000256" key="1">
    <source>
        <dbReference type="ARBA" id="ARBA00023015"/>
    </source>
</evidence>
<dbReference type="OrthoDB" id="14763at2157"/>
<dbReference type="InterPro" id="IPR036388">
    <property type="entry name" value="WH-like_DNA-bd_sf"/>
</dbReference>
<evidence type="ECO:0000259" key="4">
    <source>
        <dbReference type="PROSITE" id="PS51077"/>
    </source>
</evidence>
<dbReference type="SMART" id="SM00346">
    <property type="entry name" value="HTH_ICLR"/>
    <property type="match status" value="1"/>
</dbReference>
<keyword evidence="6" id="KW-0614">Plasmid</keyword>
<organism evidence="6 7">
    <name type="scientific">Natrinema versiforme</name>
    <dbReference type="NCBI Taxonomy" id="88724"/>
    <lineage>
        <taxon>Archaea</taxon>
        <taxon>Methanobacteriati</taxon>
        <taxon>Methanobacteriota</taxon>
        <taxon>Stenosarchaea group</taxon>
        <taxon>Halobacteria</taxon>
        <taxon>Halobacteriales</taxon>
        <taxon>Natrialbaceae</taxon>
        <taxon>Natrinema</taxon>
    </lineage>
</organism>
<dbReference type="EMBL" id="CP040332">
    <property type="protein sequence ID" value="QCS44938.1"/>
    <property type="molecule type" value="Genomic_DNA"/>
</dbReference>
<dbReference type="GeneID" id="40267986"/>
<dbReference type="PROSITE" id="PS51078">
    <property type="entry name" value="ICLR_ED"/>
    <property type="match status" value="1"/>
</dbReference>
<dbReference type="InterPro" id="IPR029016">
    <property type="entry name" value="GAF-like_dom_sf"/>
</dbReference>
<dbReference type="KEGG" id="nvr:FEJ81_21900"/>
<dbReference type="PROSITE" id="PS51077">
    <property type="entry name" value="HTH_ICLR"/>
    <property type="match status" value="1"/>
</dbReference>
<reference evidence="7" key="1">
    <citation type="submission" date="2019-05" db="EMBL/GenBank/DDBJ databases">
        <title>Genome sequence and methylation pattern of the halophilic Archaeon Natrinema versiforme BOL5-4.</title>
        <authorList>
            <person name="DasSarma P."/>
            <person name="Anton B.P."/>
            <person name="DasSarma S.L."/>
            <person name="Martinez F.L."/>
            <person name="Guzman D."/>
            <person name="Roberts R.J."/>
            <person name="DasSarma S."/>
        </authorList>
    </citation>
    <scope>NUCLEOTIDE SEQUENCE [LARGE SCALE GENOMIC DNA]</scope>
    <source>
        <strain evidence="7">BOL5-4</strain>
        <plasmid evidence="7">pnve414</plasmid>
    </source>
</reference>
<gene>
    <name evidence="6" type="ORF">FEJ81_21900</name>
</gene>
<name>A0A4P8WMW0_9EURY</name>
<keyword evidence="3" id="KW-0804">Transcription</keyword>
<dbReference type="Gene3D" id="1.10.10.10">
    <property type="entry name" value="Winged helix-like DNA-binding domain superfamily/Winged helix DNA-binding domain"/>
    <property type="match status" value="1"/>
</dbReference>
<feature type="domain" description="HTH iclR-type" evidence="4">
    <location>
        <begin position="12"/>
        <end position="71"/>
    </location>
</feature>
<proteinExistence type="predicted"/>
<dbReference type="PANTHER" id="PTHR30136">
    <property type="entry name" value="HELIX-TURN-HELIX TRANSCRIPTIONAL REGULATOR, ICLR FAMILY"/>
    <property type="match status" value="1"/>
</dbReference>
<accession>A0A4P8WMW0</accession>
<sequence length="257" mass="28566">MGRNTGNNPNRIGAVKNLFEVVEGMEEFGGCGVRELADYIDVPKSTVHIYLKSLEDAGYVVQRDGQYQLSLRFLQVGGQVRHNNGLYQVGRNEIDELAQETGEVATIGCEECGYRVMLYRTEPIGAIFNNAPTGEYTRMHWTALGKAMLSQQSDERIGEIIEEHGLPQATEHTIVDRDALQDEIETVREQGYAIEDEERVNGVRSVAVPVSSEGVTADAAISVAGPKHDFDEDRIENELVPELQNTANVIELKTKHY</sequence>
<feature type="domain" description="IclR-ED" evidence="5">
    <location>
        <begin position="72"/>
        <end position="256"/>
    </location>
</feature>
<dbReference type="SUPFAM" id="SSF46785">
    <property type="entry name" value="Winged helix' DNA-binding domain"/>
    <property type="match status" value="1"/>
</dbReference>
<keyword evidence="1" id="KW-0805">Transcription regulation</keyword>